<organism evidence="1 2">
    <name type="scientific">Phocaeicola dorei</name>
    <dbReference type="NCBI Taxonomy" id="357276"/>
    <lineage>
        <taxon>Bacteria</taxon>
        <taxon>Pseudomonadati</taxon>
        <taxon>Bacteroidota</taxon>
        <taxon>Bacteroidia</taxon>
        <taxon>Bacteroidales</taxon>
        <taxon>Bacteroidaceae</taxon>
        <taxon>Phocaeicola</taxon>
    </lineage>
</organism>
<accession>A0A4Q5HJK2</accession>
<evidence type="ECO:0000313" key="2">
    <source>
        <dbReference type="Proteomes" id="UP000481616"/>
    </source>
</evidence>
<comment type="caution">
    <text evidence="1">The sequence shown here is derived from an EMBL/GenBank/DDBJ whole genome shotgun (WGS) entry which is preliminary data.</text>
</comment>
<name>A0A4Q5HJK2_9BACT</name>
<dbReference type="Proteomes" id="UP000481616">
    <property type="component" value="Unassembled WGS sequence"/>
</dbReference>
<dbReference type="AlphaFoldDB" id="A0A4Q5HJK2"/>
<dbReference type="EMBL" id="VVYY01000059">
    <property type="protein sequence ID" value="KAA5390761.1"/>
    <property type="molecule type" value="Genomic_DNA"/>
</dbReference>
<sequence length="201" mass="22575">MTKRKLSDFELNKENPFAKQALVNIGSALVSKSVKGTNKDESAILKAVDGNGEILGNSVFIRNKAVDTESFAKFFLAGFKAFFDLKPASIKVFKYILGQLKPNQDSFMFFMDECKEETGYSEVSIFRALGELCSAEIIARGRADIEYYINPMCVFNGDRVTFATTYINENYPQYKTTSTKLKGTIDVMKEQGDLPQLPFED</sequence>
<evidence type="ECO:0000313" key="1">
    <source>
        <dbReference type="EMBL" id="KAA5390761.1"/>
    </source>
</evidence>
<protein>
    <submittedName>
        <fullName evidence="1">RepA protein</fullName>
    </submittedName>
</protein>
<proteinExistence type="predicted"/>
<dbReference type="RefSeq" id="WP_130054673.1">
    <property type="nucleotide sequence ID" value="NZ_JBEJMV010000061.1"/>
</dbReference>
<gene>
    <name evidence="1" type="ORF">F2Y58_24280</name>
</gene>
<reference evidence="1 2" key="1">
    <citation type="journal article" date="2019" name="Nat. Med.">
        <title>A library of human gut bacterial isolates paired with longitudinal multiomics data enables mechanistic microbiome research.</title>
        <authorList>
            <person name="Poyet M."/>
            <person name="Groussin M."/>
            <person name="Gibbons S.M."/>
            <person name="Avila-Pacheco J."/>
            <person name="Jiang X."/>
            <person name="Kearney S.M."/>
            <person name="Perrotta A.R."/>
            <person name="Berdy B."/>
            <person name="Zhao S."/>
            <person name="Lieberman T.D."/>
            <person name="Swanson P.K."/>
            <person name="Smith M."/>
            <person name="Roesemann S."/>
            <person name="Alexander J.E."/>
            <person name="Rich S.A."/>
            <person name="Livny J."/>
            <person name="Vlamakis H."/>
            <person name="Clish C."/>
            <person name="Bullock K."/>
            <person name="Deik A."/>
            <person name="Scott J."/>
            <person name="Pierce K.A."/>
            <person name="Xavier R.J."/>
            <person name="Alm E.J."/>
        </authorList>
    </citation>
    <scope>NUCLEOTIDE SEQUENCE [LARGE SCALE GENOMIC DNA]</scope>
    <source>
        <strain evidence="1 2">BIOML-A1</strain>
    </source>
</reference>